<dbReference type="InterPro" id="IPR014942">
    <property type="entry name" value="AbiEii"/>
</dbReference>
<dbReference type="Proteomes" id="UP000231371">
    <property type="component" value="Unassembled WGS sequence"/>
</dbReference>
<name>A0A2H0KEQ6_9BACT</name>
<sequence length="215" mass="25123">MLSIHLELLDKERRKVFEKLSAFSQTAVLGGGTALSLQIAHRLSFDFDLFLKKPLKKEDLLKIKRTFKLTEIQINTPEQLTVITDNKVDITLLYYPYKSVFPKIVTPSLPLCAIEDIAADKAYTVGRRAVWRDYVDLFFILKWGFVDIFKLVKLDEQKFGVEFNPKLFLEQLIYFEDIEISKMSFIKEEPSVLEIQDFLKQQVRLFKEKELGGDF</sequence>
<organism evidence="1 2">
    <name type="scientific">Candidatus Shapirobacteria bacterium CG11_big_fil_rev_8_21_14_0_20_40_12</name>
    <dbReference type="NCBI Taxonomy" id="1974889"/>
    <lineage>
        <taxon>Bacteria</taxon>
        <taxon>Candidatus Shapironibacteriota</taxon>
    </lineage>
</organism>
<dbReference type="Pfam" id="PF08843">
    <property type="entry name" value="AbiEii"/>
    <property type="match status" value="1"/>
</dbReference>
<proteinExistence type="predicted"/>
<reference evidence="1 2" key="1">
    <citation type="submission" date="2017-09" db="EMBL/GenBank/DDBJ databases">
        <title>Depth-based differentiation of microbial function through sediment-hosted aquifers and enrichment of novel symbionts in the deep terrestrial subsurface.</title>
        <authorList>
            <person name="Probst A.J."/>
            <person name="Ladd B."/>
            <person name="Jarett J.K."/>
            <person name="Geller-Mcgrath D.E."/>
            <person name="Sieber C.M."/>
            <person name="Emerson J.B."/>
            <person name="Anantharaman K."/>
            <person name="Thomas B.C."/>
            <person name="Malmstrom R."/>
            <person name="Stieglmeier M."/>
            <person name="Klingl A."/>
            <person name="Woyke T."/>
            <person name="Ryan C.M."/>
            <person name="Banfield J.F."/>
        </authorList>
    </citation>
    <scope>NUCLEOTIDE SEQUENCE [LARGE SCALE GENOMIC DNA]</scope>
    <source>
        <strain evidence="1">CG11_big_fil_rev_8_21_14_0_20_40_12</strain>
    </source>
</reference>
<dbReference type="AlphaFoldDB" id="A0A2H0KEQ6"/>
<accession>A0A2H0KEQ6</accession>
<evidence type="ECO:0000313" key="1">
    <source>
        <dbReference type="EMBL" id="PIQ69726.1"/>
    </source>
</evidence>
<evidence type="ECO:0008006" key="3">
    <source>
        <dbReference type="Google" id="ProtNLM"/>
    </source>
</evidence>
<dbReference type="EMBL" id="PCVI01000066">
    <property type="protein sequence ID" value="PIQ69726.1"/>
    <property type="molecule type" value="Genomic_DNA"/>
</dbReference>
<evidence type="ECO:0000313" key="2">
    <source>
        <dbReference type="Proteomes" id="UP000231371"/>
    </source>
</evidence>
<gene>
    <name evidence="1" type="ORF">COV89_04380</name>
</gene>
<comment type="caution">
    <text evidence="1">The sequence shown here is derived from an EMBL/GenBank/DDBJ whole genome shotgun (WGS) entry which is preliminary data.</text>
</comment>
<protein>
    <recommendedName>
        <fullName evidence="3">Nucleotidyl transferase AbiEii/AbiGii toxin family protein</fullName>
    </recommendedName>
</protein>